<evidence type="ECO:0000256" key="2">
    <source>
        <dbReference type="ARBA" id="ARBA00023125"/>
    </source>
</evidence>
<gene>
    <name evidence="6" type="ordered locus">H16_B1147</name>
</gene>
<dbReference type="GO" id="GO:0003677">
    <property type="term" value="F:DNA binding"/>
    <property type="evidence" value="ECO:0007669"/>
    <property type="project" value="UniProtKB-KW"/>
</dbReference>
<dbReference type="SMART" id="SM00100">
    <property type="entry name" value="cNMP"/>
    <property type="match status" value="1"/>
</dbReference>
<dbReference type="AlphaFoldDB" id="Q0K236"/>
<dbReference type="SUPFAM" id="SSF51206">
    <property type="entry name" value="cAMP-binding domain-like"/>
    <property type="match status" value="1"/>
</dbReference>
<keyword evidence="1" id="KW-0805">Transcription regulation</keyword>
<keyword evidence="7" id="KW-1185">Reference proteome</keyword>
<dbReference type="PANTHER" id="PTHR24567">
    <property type="entry name" value="CRP FAMILY TRANSCRIPTIONAL REGULATORY PROTEIN"/>
    <property type="match status" value="1"/>
</dbReference>
<dbReference type="InterPro" id="IPR018490">
    <property type="entry name" value="cNMP-bd_dom_sf"/>
</dbReference>
<name>Q0K236_CUPNH</name>
<dbReference type="EMBL" id="AM260480">
    <property type="protein sequence ID" value="CAJ95938.1"/>
    <property type="molecule type" value="Genomic_DNA"/>
</dbReference>
<dbReference type="eggNOG" id="COG0664">
    <property type="taxonomic scope" value="Bacteria"/>
</dbReference>
<dbReference type="CDD" id="cd00038">
    <property type="entry name" value="CAP_ED"/>
    <property type="match status" value="1"/>
</dbReference>
<reference evidence="6 7" key="1">
    <citation type="journal article" date="2006" name="Nat. Biotechnol.">
        <title>Genome sequence of the bioplastic-producing 'Knallgas' bacterium Ralstonia eutropha H16.</title>
        <authorList>
            <person name="Pohlmann A."/>
            <person name="Fricke W.F."/>
            <person name="Reinecke F."/>
            <person name="Kusian B."/>
            <person name="Liesegang H."/>
            <person name="Cramm R."/>
            <person name="Eitinger T."/>
            <person name="Ewering C."/>
            <person name="Potter M."/>
            <person name="Schwartz E."/>
            <person name="Strittmatter A."/>
            <person name="Voss I."/>
            <person name="Gottschalk G."/>
            <person name="Steinbuechel A."/>
            <person name="Friedrich B."/>
            <person name="Bowien B."/>
        </authorList>
    </citation>
    <scope>NUCLEOTIDE SEQUENCE [LARGE SCALE GENOMIC DNA]</scope>
    <source>
        <strain evidence="7">ATCC 17699 / DSM 428 / KCTC 22496 / NCIMB 10442 / H16 / Stanier 337</strain>
    </source>
</reference>
<feature type="domain" description="Cyclic nucleotide-binding" evidence="4">
    <location>
        <begin position="75"/>
        <end position="178"/>
    </location>
</feature>
<dbReference type="InterPro" id="IPR012318">
    <property type="entry name" value="HTH_CRP"/>
</dbReference>
<evidence type="ECO:0000259" key="4">
    <source>
        <dbReference type="PROSITE" id="PS50042"/>
    </source>
</evidence>
<dbReference type="InterPro" id="IPR000595">
    <property type="entry name" value="cNMP-bd_dom"/>
</dbReference>
<accession>Q0K236</accession>
<dbReference type="InterPro" id="IPR036390">
    <property type="entry name" value="WH_DNA-bd_sf"/>
</dbReference>
<feature type="domain" description="HTH crp-type" evidence="5">
    <location>
        <begin position="209"/>
        <end position="279"/>
    </location>
</feature>
<dbReference type="Gene3D" id="1.10.10.10">
    <property type="entry name" value="Winged helix-like DNA-binding domain superfamily/Winged helix DNA-binding domain"/>
    <property type="match status" value="1"/>
</dbReference>
<keyword evidence="3" id="KW-0804">Transcription</keyword>
<dbReference type="SUPFAM" id="SSF46785">
    <property type="entry name" value="Winged helix' DNA-binding domain"/>
    <property type="match status" value="1"/>
</dbReference>
<organism evidence="6 7">
    <name type="scientific">Cupriavidus necator (strain ATCC 17699 / DSM 428 / KCTC 22496 / NCIMB 10442 / H16 / Stanier 337)</name>
    <name type="common">Ralstonia eutropha</name>
    <dbReference type="NCBI Taxonomy" id="381666"/>
    <lineage>
        <taxon>Bacteria</taxon>
        <taxon>Pseudomonadati</taxon>
        <taxon>Pseudomonadota</taxon>
        <taxon>Betaproteobacteria</taxon>
        <taxon>Burkholderiales</taxon>
        <taxon>Burkholderiaceae</taxon>
        <taxon>Cupriavidus</taxon>
    </lineage>
</organism>
<dbReference type="KEGG" id="reh:H16_B1147"/>
<evidence type="ECO:0000259" key="5">
    <source>
        <dbReference type="PROSITE" id="PS51063"/>
    </source>
</evidence>
<evidence type="ECO:0000256" key="3">
    <source>
        <dbReference type="ARBA" id="ARBA00023163"/>
    </source>
</evidence>
<sequence length="289" mass="31746">MTIVRAIRRCHFFWHKAIIAHAGALSPRRQTCRKPAPGKAYTILTGTRPEPRVHAMSEPADPISAPAAVLAGHAWFGALAPEHQALAARETLLQSFAAGAFIARRGEPSRHWIGVDSGLIKLAVYTPDGRGCTFSGVPAGGWCGEGSVIKREDRRYDVIAIRDSQVLLVPEPVFNTLLAQSLPFASFVVRQLNERMGQFIATVQNDRLLGADARVAQAIAQLFHPDLYPRTSPVLELSQEEIGLLTGLSRQRVNQALRRLADAGMVHLSYQSIRVTDLPRLRHFGLSEL</sequence>
<evidence type="ECO:0000313" key="6">
    <source>
        <dbReference type="EMBL" id="CAJ95938.1"/>
    </source>
</evidence>
<dbReference type="InterPro" id="IPR036388">
    <property type="entry name" value="WH-like_DNA-bd_sf"/>
</dbReference>
<evidence type="ECO:0000256" key="1">
    <source>
        <dbReference type="ARBA" id="ARBA00023015"/>
    </source>
</evidence>
<dbReference type="Proteomes" id="UP000008210">
    <property type="component" value="Chromosome 2"/>
</dbReference>
<protein>
    <submittedName>
        <fullName evidence="6">cNMP regulatory protein</fullName>
    </submittedName>
</protein>
<keyword evidence="2" id="KW-0238">DNA-binding</keyword>
<dbReference type="Pfam" id="PF13545">
    <property type="entry name" value="HTH_Crp_2"/>
    <property type="match status" value="1"/>
</dbReference>
<dbReference type="Pfam" id="PF00027">
    <property type="entry name" value="cNMP_binding"/>
    <property type="match status" value="1"/>
</dbReference>
<dbReference type="HOGENOM" id="CLU_075053_1_1_4"/>
<dbReference type="Gene3D" id="2.60.120.10">
    <property type="entry name" value="Jelly Rolls"/>
    <property type="match status" value="1"/>
</dbReference>
<dbReference type="InterPro" id="IPR014710">
    <property type="entry name" value="RmlC-like_jellyroll"/>
</dbReference>
<dbReference type="PROSITE" id="PS50042">
    <property type="entry name" value="CNMP_BINDING_3"/>
    <property type="match status" value="1"/>
</dbReference>
<dbReference type="SMART" id="SM00419">
    <property type="entry name" value="HTH_CRP"/>
    <property type="match status" value="1"/>
</dbReference>
<proteinExistence type="predicted"/>
<dbReference type="STRING" id="381666.H16_B1147"/>
<dbReference type="PROSITE" id="PS51063">
    <property type="entry name" value="HTH_CRP_2"/>
    <property type="match status" value="1"/>
</dbReference>
<dbReference type="GO" id="GO:0005829">
    <property type="term" value="C:cytosol"/>
    <property type="evidence" value="ECO:0007669"/>
    <property type="project" value="TreeGrafter"/>
</dbReference>
<dbReference type="GO" id="GO:0003700">
    <property type="term" value="F:DNA-binding transcription factor activity"/>
    <property type="evidence" value="ECO:0007669"/>
    <property type="project" value="TreeGrafter"/>
</dbReference>
<dbReference type="PANTHER" id="PTHR24567:SF68">
    <property type="entry name" value="DNA-BINDING TRANSCRIPTIONAL DUAL REGULATOR CRP"/>
    <property type="match status" value="1"/>
</dbReference>
<dbReference type="InterPro" id="IPR050397">
    <property type="entry name" value="Env_Response_Regulators"/>
</dbReference>
<evidence type="ECO:0000313" key="7">
    <source>
        <dbReference type="Proteomes" id="UP000008210"/>
    </source>
</evidence>